<dbReference type="Pfam" id="PF06439">
    <property type="entry name" value="3keto-disac_hyd"/>
    <property type="match status" value="1"/>
</dbReference>
<proteinExistence type="predicted"/>
<dbReference type="GO" id="GO:0046872">
    <property type="term" value="F:metal ion binding"/>
    <property type="evidence" value="ECO:0007669"/>
    <property type="project" value="UniProtKB-KW"/>
</dbReference>
<feature type="domain" description="PA14" evidence="7">
    <location>
        <begin position="1213"/>
        <end position="1359"/>
    </location>
</feature>
<evidence type="ECO:0008006" key="9">
    <source>
        <dbReference type="Google" id="ProtNLM"/>
    </source>
</evidence>
<evidence type="ECO:0000256" key="5">
    <source>
        <dbReference type="SAM" id="SignalP"/>
    </source>
</evidence>
<sequence>MLLRSRIFIVSLALFVPQLHAADQVELFPAKSGDWKQAGPGKFAVTDGVATAEGGMGLWWYSGKSFKNATINLEFSLPDTKWNSGVFVRFPDPKNDPWIAVKQGYECQISGDKAEKLSTGAIYDIQAASHIPLKKPGEWNQYQITTVGNKIAIRLNGELVNIFTTQPGRGDQQGYFGLQNHDPKSKVSFRKVTVQEWDDDANLDDVLRQVGVTRAEWLNYRNMPKKKATWYEKMDTGPAWANSFGDYYQGVPRVGALKGLRLELSKTDSIHGLFDTETLRFASAYQGGVHWAGTPWTGRHGSLVSMANETSSIFQTSTKPGWADQNGSFEDTRKFPGHGNLAPDHARFNGHYRQGNQTILDYSVRGSRVLEMPSGEVAGTTPLAFRQFDLAPCDHDRIMLVADNAGAKATVSEDKQSATIVSTGADQSDGTPRPQVGKVSVVMDRSDDGWEMLSMGKPSSKDLIDRKTNKQAYFRVLSDFNQAHAKSGSEEDVAVRLNDGLTSRNSDDVGRSFFFADKKQAGRLELGLGSLKDISRIHLFSEHKSNRSPQKVAIYGSSNDNADPKLATDKLEAGGWQKVATYDTRELGNGGKHGVAILAPEGKPIGSFHKLLFICQPGQKNSFSHTFFSEIDVYGEQAPALKPLARVHQNNSSYCVAVRGTGVQLKDAGNGTLTLHIPANKKATRFALGYASSGQSTLAATLKTLQSATPAPRELESLTHGGPALYAQPVSAKASLGSEDDIWSVDRIGLPSDNPWHSNMRVGGFDFFSDGDSAAVCTWNGDVWIVKGLKGEWKQVQWRRYATGLFETLGLKIVDDKVYVHGRDQITRLHDQNNDGEADWYECFNNDVLITKNFHEFAFSLQTDKEGNFYIVKGAPVLAGGRGFDKILPHNGTVMKISKYGKNLEVLATGLRAPGGLGVGPNGEITTGENEGTWQPCCKLNYFTGKDKFLGVEDAAHHLKGQEMHLPLCYFPMRIDNSGGGQVWVPENSNWGLHPGELIHLSYGQSSLYRVLKQEVDSTMQGGVVRIPVKLHSSAMRARFHPDGSLYTLGFRGWQTNAATPEAFQRIRYNGKTVTIPDQLKATEKGVYIRFEKELDAKSVADRFNFKVERWKYIRSRQYGSGEFSIDNPDLKAEEQALIQESAKYRKHDSVEVARSVLLADKKTLFLHIPSMKPAQQMSIRYKLKFADQTPADGEIINTVHKMAAHQDATVLADKKNTTAQLENLRHGLIQSITIKDQTDHRVSRLPAQYVSPGDAISDMLGNGAFTSQWSGFLKLDERMSPKFSLEGRGSAVLKIDGKEIIKVSGDAEAFSKTLSESIQLDPGTHRFELHYTSVNDTGQIRVLWQTESIPQQSIPATYFYHQPDQKLTDALKLRNGRDTLLQQNCTQCHVTDSKTSLPEHHEKGPAMKGIGNRVNQSWLAQWLSQTHTMKPGTTMPEFVDGRSPEGRQDAADMAAYLALFTTGDKAENVEVDLKKSKLGGAHFHSLGCVACHTLPDQTSKADNQRTPLNNISSKYNPGALVAYLTKPDRHYAASKMPDFKLSQNEAHELAAYLLQASKGKNTPPVEMPKGDAGRGKKLVVSHNCAACHDDLDRGTKKLPDFNTIVQSNWAKKGCLTLQKNKKGPDFNLSGEQIDQLENFLAHSKENASEKLAHTSTHDYVDRQFKSLNCMACHERDGEPSLLASLHSQSQSLTEGIKGGDHHKVDQSRPQLTYIGEMLHTDYLQQVLDGSVKERPRPWLAMRMPAFHSRAKLLADGLCKQHGMAPSKPDFTEIDQDKAAVGKKLIGSSGGFACTICHAVGETKALAAFEVEGINFDRVARRLRPGYYHRWMENPLSITPTTKMPRYTTDNVSPLADYDKDARKQFEAILEYFRSLEKQQ</sequence>
<dbReference type="InterPro" id="IPR037524">
    <property type="entry name" value="PA14/GLEYA"/>
</dbReference>
<dbReference type="GO" id="GO:0016787">
    <property type="term" value="F:hydrolase activity"/>
    <property type="evidence" value="ECO:0007669"/>
    <property type="project" value="InterPro"/>
</dbReference>
<name>A0AAT9FIR1_9BACT</name>
<protein>
    <recommendedName>
        <fullName evidence="9">Cytochrome c</fullName>
    </recommendedName>
</protein>
<evidence type="ECO:0000256" key="2">
    <source>
        <dbReference type="ARBA" id="ARBA00022723"/>
    </source>
</evidence>
<dbReference type="GO" id="GO:0009055">
    <property type="term" value="F:electron transfer activity"/>
    <property type="evidence" value="ECO:0007669"/>
    <property type="project" value="InterPro"/>
</dbReference>
<dbReference type="InterPro" id="IPR046476">
    <property type="entry name" value="DUF6797"/>
</dbReference>
<dbReference type="SUPFAM" id="SSF50952">
    <property type="entry name" value="Soluble quinoprotein glucose dehydrogenase"/>
    <property type="match status" value="1"/>
</dbReference>
<dbReference type="PROSITE" id="PS51820">
    <property type="entry name" value="PA14"/>
    <property type="match status" value="1"/>
</dbReference>
<keyword evidence="2 4" id="KW-0479">Metal-binding</keyword>
<dbReference type="PROSITE" id="PS51007">
    <property type="entry name" value="CYTC"/>
    <property type="match status" value="2"/>
</dbReference>
<dbReference type="GO" id="GO:0020037">
    <property type="term" value="F:heme binding"/>
    <property type="evidence" value="ECO:0007669"/>
    <property type="project" value="InterPro"/>
</dbReference>
<accession>A0AAT9FIR1</accession>
<dbReference type="PANTHER" id="PTHR33546:SF1">
    <property type="entry name" value="LARGE, MULTIFUNCTIONAL SECRETED PROTEIN"/>
    <property type="match status" value="1"/>
</dbReference>
<evidence type="ECO:0000313" key="8">
    <source>
        <dbReference type="EMBL" id="BDS05848.1"/>
    </source>
</evidence>
<dbReference type="SUPFAM" id="SSF46626">
    <property type="entry name" value="Cytochrome c"/>
    <property type="match status" value="4"/>
</dbReference>
<evidence type="ECO:0000256" key="1">
    <source>
        <dbReference type="ARBA" id="ARBA00022617"/>
    </source>
</evidence>
<feature type="domain" description="Cytochrome c" evidence="6">
    <location>
        <begin position="1372"/>
        <end position="1558"/>
    </location>
</feature>
<feature type="domain" description="Cytochrome c" evidence="6">
    <location>
        <begin position="1571"/>
        <end position="1863"/>
    </location>
</feature>
<dbReference type="EMBL" id="AP026866">
    <property type="protein sequence ID" value="BDS05848.1"/>
    <property type="molecule type" value="Genomic_DNA"/>
</dbReference>
<reference evidence="8" key="1">
    <citation type="submission" date="2024-07" db="EMBL/GenBank/DDBJ databases">
        <title>Complete genome sequence of Verrucomicrobiaceae bacterium NT6N.</title>
        <authorList>
            <person name="Huang C."/>
            <person name="Takami H."/>
            <person name="Hamasaki K."/>
        </authorList>
    </citation>
    <scope>NUCLEOTIDE SEQUENCE</scope>
    <source>
        <strain evidence="8">NT6N</strain>
    </source>
</reference>
<dbReference type="PANTHER" id="PTHR33546">
    <property type="entry name" value="LARGE, MULTIFUNCTIONAL SECRETED PROTEIN-RELATED"/>
    <property type="match status" value="1"/>
</dbReference>
<dbReference type="SUPFAM" id="SSF56988">
    <property type="entry name" value="Anthrax protective antigen"/>
    <property type="match status" value="1"/>
</dbReference>
<organism evidence="8">
    <name type="scientific">Oceaniferula spumae</name>
    <dbReference type="NCBI Taxonomy" id="2979115"/>
    <lineage>
        <taxon>Bacteria</taxon>
        <taxon>Pseudomonadati</taxon>
        <taxon>Verrucomicrobiota</taxon>
        <taxon>Verrucomicrobiia</taxon>
        <taxon>Verrucomicrobiales</taxon>
        <taxon>Verrucomicrobiaceae</taxon>
        <taxon>Oceaniferula</taxon>
    </lineage>
</organism>
<keyword evidence="3 4" id="KW-0408">Iron</keyword>
<keyword evidence="1 4" id="KW-0349">Heme</keyword>
<dbReference type="Gene3D" id="1.10.760.10">
    <property type="entry name" value="Cytochrome c-like domain"/>
    <property type="match status" value="4"/>
</dbReference>
<gene>
    <name evidence="8" type="ORF">NT6N_08880</name>
</gene>
<evidence type="ECO:0000256" key="3">
    <source>
        <dbReference type="ARBA" id="ARBA00023004"/>
    </source>
</evidence>
<dbReference type="KEGG" id="osu:NT6N_08880"/>
<dbReference type="InterPro" id="IPR009056">
    <property type="entry name" value="Cyt_c-like_dom"/>
</dbReference>
<dbReference type="Gene3D" id="2.60.120.380">
    <property type="match status" value="1"/>
</dbReference>
<dbReference type="InterPro" id="IPR036909">
    <property type="entry name" value="Cyt_c-like_dom_sf"/>
</dbReference>
<evidence type="ECO:0000259" key="6">
    <source>
        <dbReference type="PROSITE" id="PS51007"/>
    </source>
</evidence>
<feature type="chain" id="PRO_5043714622" description="Cytochrome c" evidence="5">
    <location>
        <begin position="22"/>
        <end position="1880"/>
    </location>
</feature>
<feature type="signal peptide" evidence="5">
    <location>
        <begin position="1"/>
        <end position="21"/>
    </location>
</feature>
<evidence type="ECO:0000256" key="4">
    <source>
        <dbReference type="PROSITE-ProRule" id="PRU00433"/>
    </source>
</evidence>
<dbReference type="InterPro" id="IPR010496">
    <property type="entry name" value="AL/BT2_dom"/>
</dbReference>
<dbReference type="Pfam" id="PF20601">
    <property type="entry name" value="DUF6797"/>
    <property type="match status" value="1"/>
</dbReference>
<dbReference type="Gene3D" id="2.60.120.560">
    <property type="entry name" value="Exo-inulinase, domain 1"/>
    <property type="match status" value="1"/>
</dbReference>
<keyword evidence="5" id="KW-0732">Signal</keyword>
<dbReference type="InterPro" id="IPR011041">
    <property type="entry name" value="Quinoprot_gluc/sorb_DH_b-prop"/>
</dbReference>
<evidence type="ECO:0000259" key="7">
    <source>
        <dbReference type="PROSITE" id="PS51820"/>
    </source>
</evidence>